<feature type="signal peptide" evidence="5">
    <location>
        <begin position="1"/>
        <end position="23"/>
    </location>
</feature>
<dbReference type="PANTHER" id="PTHR33420">
    <property type="entry name" value="FIMBRIAL SUBUNIT ELFA-RELATED"/>
    <property type="match status" value="1"/>
</dbReference>
<evidence type="ECO:0000256" key="5">
    <source>
        <dbReference type="SAM" id="SignalP"/>
    </source>
</evidence>
<dbReference type="PANTHER" id="PTHR33420:SF3">
    <property type="entry name" value="FIMBRIAL SUBUNIT ELFA"/>
    <property type="match status" value="1"/>
</dbReference>
<feature type="chain" id="PRO_5002221929" evidence="5">
    <location>
        <begin position="24"/>
        <end position="186"/>
    </location>
</feature>
<organism evidence="6 7">
    <name type="scientific">Pseudomonas fluorescens</name>
    <dbReference type="NCBI Taxonomy" id="294"/>
    <lineage>
        <taxon>Bacteria</taxon>
        <taxon>Pseudomonadati</taxon>
        <taxon>Pseudomonadota</taxon>
        <taxon>Gammaproteobacteria</taxon>
        <taxon>Pseudomonadales</taxon>
        <taxon>Pseudomonadaceae</taxon>
        <taxon>Pseudomonas</taxon>
    </lineage>
</organism>
<protein>
    <submittedName>
        <fullName evidence="6">ElfA protein</fullName>
    </submittedName>
</protein>
<dbReference type="Proteomes" id="UP000032210">
    <property type="component" value="Unassembled WGS sequence"/>
</dbReference>
<keyword evidence="3 5" id="KW-0732">Signal</keyword>
<evidence type="ECO:0000256" key="1">
    <source>
        <dbReference type="ARBA" id="ARBA00004561"/>
    </source>
</evidence>
<sequence length="186" mass="18681">MKTIALAVVFLAVTGVAALPAVAADGKITLTGEITGTTCSISGGTGSAPGTSPDFSVPLNKVQASALKAPGQTAGAKPYYIHVGSCPKDTTVAVMYESSSPAINPATGNLVNQAPAKPEPATFVEVQLVDGVTHRPMDLRLGQNSSPAKVPASGEVSLPFAAQYIATGTATPGPVSTQVLYSVTFP</sequence>
<evidence type="ECO:0000256" key="3">
    <source>
        <dbReference type="ARBA" id="ARBA00022729"/>
    </source>
</evidence>
<name>A0A0D0TFY6_PSEFL</name>
<dbReference type="EMBL" id="JXCQ01000034">
    <property type="protein sequence ID" value="KIR20979.1"/>
    <property type="molecule type" value="Genomic_DNA"/>
</dbReference>
<dbReference type="Pfam" id="PF16970">
    <property type="entry name" value="FimA"/>
    <property type="match status" value="1"/>
</dbReference>
<evidence type="ECO:0000313" key="6">
    <source>
        <dbReference type="EMBL" id="KIR20979.1"/>
    </source>
</evidence>
<dbReference type="Gene3D" id="2.60.40.1090">
    <property type="entry name" value="Fimbrial-type adhesion domain"/>
    <property type="match status" value="1"/>
</dbReference>
<comment type="similarity">
    <text evidence="2">Belongs to the fimbrial protein family.</text>
</comment>
<dbReference type="AlphaFoldDB" id="A0A0D0TFY6"/>
<reference evidence="6 7" key="1">
    <citation type="submission" date="2015-01" db="EMBL/GenBank/DDBJ databases">
        <title>Genome sequence of the beneficial rhizobacterium Pseudomonas fluorescens 2-79.</title>
        <authorList>
            <person name="Thuermer A."/>
            <person name="Daniel R."/>
        </authorList>
    </citation>
    <scope>NUCLEOTIDE SEQUENCE [LARGE SCALE GENOMIC DNA]</scope>
    <source>
        <strain evidence="6 7">2-79</strain>
    </source>
</reference>
<evidence type="ECO:0000313" key="7">
    <source>
        <dbReference type="Proteomes" id="UP000032210"/>
    </source>
</evidence>
<dbReference type="RefSeq" id="WP_043049894.1">
    <property type="nucleotide sequence ID" value="NZ_JXCQ01000034.1"/>
</dbReference>
<keyword evidence="4" id="KW-0281">Fimbrium</keyword>
<dbReference type="PATRIC" id="fig|294.125.peg.3649"/>
<dbReference type="InterPro" id="IPR008966">
    <property type="entry name" value="Adhesion_dom_sf"/>
</dbReference>
<dbReference type="InterPro" id="IPR050263">
    <property type="entry name" value="Bact_Fimbrial_Adh_Pro"/>
</dbReference>
<accession>A0A0D0TFY6</accession>
<evidence type="ECO:0000256" key="2">
    <source>
        <dbReference type="ARBA" id="ARBA00006671"/>
    </source>
</evidence>
<proteinExistence type="inferred from homology"/>
<dbReference type="InterPro" id="IPR039458">
    <property type="entry name" value="FimA-like"/>
</dbReference>
<dbReference type="InterPro" id="IPR036937">
    <property type="entry name" value="Adhesion_dom_fimbrial_sf"/>
</dbReference>
<dbReference type="GO" id="GO:0009289">
    <property type="term" value="C:pilus"/>
    <property type="evidence" value="ECO:0007669"/>
    <property type="project" value="UniProtKB-SubCell"/>
</dbReference>
<evidence type="ECO:0000256" key="4">
    <source>
        <dbReference type="ARBA" id="ARBA00023263"/>
    </source>
</evidence>
<gene>
    <name evidence="6" type="primary">elfA</name>
    <name evidence="6" type="ORF">PFLU3_35570</name>
</gene>
<dbReference type="SUPFAM" id="SSF49401">
    <property type="entry name" value="Bacterial adhesins"/>
    <property type="match status" value="1"/>
</dbReference>
<comment type="subcellular location">
    <subcellularLocation>
        <location evidence="1">Fimbrium</location>
    </subcellularLocation>
</comment>
<dbReference type="GO" id="GO:0043709">
    <property type="term" value="P:cell adhesion involved in single-species biofilm formation"/>
    <property type="evidence" value="ECO:0007669"/>
    <property type="project" value="TreeGrafter"/>
</dbReference>
<comment type="caution">
    <text evidence="6">The sequence shown here is derived from an EMBL/GenBank/DDBJ whole genome shotgun (WGS) entry which is preliminary data.</text>
</comment>